<dbReference type="KEGG" id="hazt:108666047"/>
<dbReference type="AlphaFoldDB" id="A0A8B7N3B2"/>
<feature type="signal peptide" evidence="3">
    <location>
        <begin position="1"/>
        <end position="20"/>
    </location>
</feature>
<evidence type="ECO:0000256" key="2">
    <source>
        <dbReference type="SAM" id="Phobius"/>
    </source>
</evidence>
<feature type="transmembrane region" description="Helical" evidence="2">
    <location>
        <begin position="327"/>
        <end position="347"/>
    </location>
</feature>
<keyword evidence="2" id="KW-1133">Transmembrane helix</keyword>
<name>A0A8B7N3B2_HYAAZ</name>
<evidence type="ECO:0000313" key="4">
    <source>
        <dbReference type="Proteomes" id="UP000694843"/>
    </source>
</evidence>
<evidence type="ECO:0000256" key="3">
    <source>
        <dbReference type="SAM" id="SignalP"/>
    </source>
</evidence>
<accession>A0A8B7N3B2</accession>
<dbReference type="GeneID" id="108666047"/>
<keyword evidence="4" id="KW-1185">Reference proteome</keyword>
<reference evidence="5" key="1">
    <citation type="submission" date="2025-08" db="UniProtKB">
        <authorList>
            <consortium name="RefSeq"/>
        </authorList>
    </citation>
    <scope>IDENTIFICATION</scope>
    <source>
        <tissue evidence="5">Whole organism</tissue>
    </source>
</reference>
<proteinExistence type="predicted"/>
<organism evidence="4 5">
    <name type="scientific">Hyalella azteca</name>
    <name type="common">Amphipod</name>
    <dbReference type="NCBI Taxonomy" id="294128"/>
    <lineage>
        <taxon>Eukaryota</taxon>
        <taxon>Metazoa</taxon>
        <taxon>Ecdysozoa</taxon>
        <taxon>Arthropoda</taxon>
        <taxon>Crustacea</taxon>
        <taxon>Multicrustacea</taxon>
        <taxon>Malacostraca</taxon>
        <taxon>Eumalacostraca</taxon>
        <taxon>Peracarida</taxon>
        <taxon>Amphipoda</taxon>
        <taxon>Senticaudata</taxon>
        <taxon>Talitrida</taxon>
        <taxon>Talitroidea</taxon>
        <taxon>Hyalellidae</taxon>
        <taxon>Hyalella</taxon>
    </lineage>
</organism>
<feature type="region of interest" description="Disordered" evidence="1">
    <location>
        <begin position="362"/>
        <end position="381"/>
    </location>
</feature>
<dbReference type="RefSeq" id="XP_018008342.1">
    <property type="nucleotide sequence ID" value="XM_018152853.2"/>
</dbReference>
<sequence length="432" mass="49553">MMVRLIIVALVLQLTAEAQSEDQPADCVQYEISDIPRKTATKSFETQVRLGLDVPYVNESWKVELLIKSPSTGHSCSAVFNVTAKNDKNDKGVIAYRCSAWEQKEDTIVQETKLVNLYGWRHFDLFFTENKDVLLTSIGAQDVEIITLRNTGLTGKLQAQWLPNRKSFHVNFDCYSGCHLRSGDEYQSTYGDQFFAWCGSPEELIFFKAFPSSYNYLFTLQDEDSPVQAAGKWTEVVVDQEHRSINWTVLGTRSSYSVLWTAGHVHSYFDVKKHLTVHVPRTCLVTNCHPYQLPCRDDPFKCESVELWTNNHYVAKLLTSWQLTIEWIVLAAMLLIILFLLVSICCLKKKLRKFEMGDTPGLEMEKRRPSRGKNPRFGEENSIYDEFSSDHVYEIPNELRAKGNVYSNNGGGQRESRISRLYSNILPGINRR</sequence>
<keyword evidence="3" id="KW-0732">Signal</keyword>
<protein>
    <submittedName>
        <fullName evidence="5">Uncharacterized protein LOC108666047</fullName>
    </submittedName>
</protein>
<evidence type="ECO:0000313" key="5">
    <source>
        <dbReference type="RefSeq" id="XP_018008342.1"/>
    </source>
</evidence>
<keyword evidence="2" id="KW-0812">Transmembrane</keyword>
<evidence type="ECO:0000256" key="1">
    <source>
        <dbReference type="SAM" id="MobiDB-lite"/>
    </source>
</evidence>
<gene>
    <name evidence="5" type="primary">LOC108666047</name>
</gene>
<feature type="chain" id="PRO_5034003975" evidence="3">
    <location>
        <begin position="21"/>
        <end position="432"/>
    </location>
</feature>
<dbReference type="Proteomes" id="UP000694843">
    <property type="component" value="Unplaced"/>
</dbReference>
<keyword evidence="2" id="KW-0472">Membrane</keyword>
<dbReference type="OrthoDB" id="10458173at2759"/>